<reference evidence="2" key="1">
    <citation type="journal article" date="2014" name="Nat. Commun.">
        <title>The tobacco genome sequence and its comparison with those of tomato and potato.</title>
        <authorList>
            <person name="Sierro N."/>
            <person name="Battey J.N."/>
            <person name="Ouadi S."/>
            <person name="Bakaher N."/>
            <person name="Bovet L."/>
            <person name="Willig A."/>
            <person name="Goepfert S."/>
            <person name="Peitsch M.C."/>
            <person name="Ivanov N.V."/>
        </authorList>
    </citation>
    <scope>NUCLEOTIDE SEQUENCE [LARGE SCALE GENOMIC DNA]</scope>
</reference>
<dbReference type="GeneID" id="107760191"/>
<evidence type="ECO:0000313" key="2">
    <source>
        <dbReference type="Proteomes" id="UP000790787"/>
    </source>
</evidence>
<dbReference type="AlphaFoldDB" id="A0A1S3X1J9"/>
<dbReference type="RefSeq" id="XP_016433696.1">
    <property type="nucleotide sequence ID" value="XM_016578210.1"/>
</dbReference>
<dbReference type="OrthoDB" id="1305271at2759"/>
<sequence>MTIPASPQYRFSILEKKCPTCSFSEEQVRLHHGECKRPEPDSLSLRQWMCCDDIVTSWISNSLAKDIADIIEYANDATELWTELEDRYNQTNGTKLYKIQKEINDLSQGVCYYTKMKKLWEELNNLSAKSQYSCQYICGAKESMHKVEHGSSIFSTDPRGKHREVRPNNLLMMESVSMNVFTPRNINLHIVESTSLNATAPRNDNFKTNYSTGNYPNRRPRPFCDYCKRPGHTKDKCFKLHGYSQNNNFSPKFNKDKRISANVNGAPVESMPAKNDGTTSQGCSDSNNMNSPLNLTKE</sequence>
<keyword evidence="2" id="KW-1185">Reference proteome</keyword>
<evidence type="ECO:0000313" key="3">
    <source>
        <dbReference type="RefSeq" id="XP_016433696.1"/>
    </source>
</evidence>
<accession>A0A1S3X1J9</accession>
<reference evidence="3" key="2">
    <citation type="submission" date="2025-08" db="UniProtKB">
        <authorList>
            <consortium name="RefSeq"/>
        </authorList>
    </citation>
    <scope>IDENTIFICATION</scope>
    <source>
        <tissue evidence="3">Leaf</tissue>
    </source>
</reference>
<feature type="compositionally biased region" description="Polar residues" evidence="1">
    <location>
        <begin position="276"/>
        <end position="298"/>
    </location>
</feature>
<gene>
    <name evidence="3" type="primary">LOC107760191</name>
</gene>
<name>A0A1S3X1J9_TOBAC</name>
<evidence type="ECO:0000256" key="1">
    <source>
        <dbReference type="SAM" id="MobiDB-lite"/>
    </source>
</evidence>
<dbReference type="Proteomes" id="UP000790787">
    <property type="component" value="Chromosome 20"/>
</dbReference>
<dbReference type="PANTHER" id="PTHR37610:SF40">
    <property type="entry name" value="OS01G0909600 PROTEIN"/>
    <property type="match status" value="1"/>
</dbReference>
<dbReference type="PaxDb" id="4097-A0A1S3X1J9"/>
<organism evidence="2 3">
    <name type="scientific">Nicotiana tabacum</name>
    <name type="common">Common tobacco</name>
    <dbReference type="NCBI Taxonomy" id="4097"/>
    <lineage>
        <taxon>Eukaryota</taxon>
        <taxon>Viridiplantae</taxon>
        <taxon>Streptophyta</taxon>
        <taxon>Embryophyta</taxon>
        <taxon>Tracheophyta</taxon>
        <taxon>Spermatophyta</taxon>
        <taxon>Magnoliopsida</taxon>
        <taxon>eudicotyledons</taxon>
        <taxon>Gunneridae</taxon>
        <taxon>Pentapetalae</taxon>
        <taxon>asterids</taxon>
        <taxon>lamiids</taxon>
        <taxon>Solanales</taxon>
        <taxon>Solanaceae</taxon>
        <taxon>Nicotianoideae</taxon>
        <taxon>Nicotianeae</taxon>
        <taxon>Nicotiana</taxon>
    </lineage>
</organism>
<proteinExistence type="predicted"/>
<protein>
    <submittedName>
        <fullName evidence="3">Uncharacterized protein LOC107760191</fullName>
    </submittedName>
</protein>
<dbReference type="PANTHER" id="PTHR37610">
    <property type="entry name" value="CCHC-TYPE DOMAIN-CONTAINING PROTEIN"/>
    <property type="match status" value="1"/>
</dbReference>
<feature type="region of interest" description="Disordered" evidence="1">
    <location>
        <begin position="263"/>
        <end position="298"/>
    </location>
</feature>
<dbReference type="KEGG" id="nta:107760191"/>